<dbReference type="PANTHER" id="PTHR20858:SF17">
    <property type="entry name" value="HYDROXYMETHYLPYRIMIDINE_PHOSPHOMETHYLPYRIMIDINE KINASE THI20-RELATED"/>
    <property type="match status" value="1"/>
</dbReference>
<reference evidence="7" key="1">
    <citation type="journal article" date="2020" name="mSystems">
        <title>Genome- and Community-Level Interaction Insights into Carbon Utilization and Element Cycling Functions of Hydrothermarchaeota in Hydrothermal Sediment.</title>
        <authorList>
            <person name="Zhou Z."/>
            <person name="Liu Y."/>
            <person name="Xu W."/>
            <person name="Pan J."/>
            <person name="Luo Z.H."/>
            <person name="Li M."/>
        </authorList>
    </citation>
    <scope>NUCLEOTIDE SEQUENCE [LARGE SCALE GENOMIC DNA]</scope>
    <source>
        <strain evidence="7">SpSt-1116</strain>
    </source>
</reference>
<dbReference type="Gene3D" id="3.40.1190.20">
    <property type="match status" value="1"/>
</dbReference>
<dbReference type="NCBIfam" id="TIGR00097">
    <property type="entry name" value="HMP-P_kinase"/>
    <property type="match status" value="1"/>
</dbReference>
<evidence type="ECO:0000256" key="2">
    <source>
        <dbReference type="ARBA" id="ARBA00022741"/>
    </source>
</evidence>
<dbReference type="SUPFAM" id="SSF53639">
    <property type="entry name" value="AraD/HMP-PK domain-like"/>
    <property type="match status" value="1"/>
</dbReference>
<dbReference type="NCBIfam" id="NF006346">
    <property type="entry name" value="PRK08573.1"/>
    <property type="match status" value="1"/>
</dbReference>
<gene>
    <name evidence="7" type="ORF">ENM78_00670</name>
</gene>
<dbReference type="Gene3D" id="3.40.225.10">
    <property type="entry name" value="Class II aldolase/adducin N-terminal domain"/>
    <property type="match status" value="1"/>
</dbReference>
<protein>
    <submittedName>
        <fullName evidence="7">Bifunctional hydroxymethylpyrimidine kinase/phosphomethylpyrimidine kinase</fullName>
    </submittedName>
</protein>
<dbReference type="GO" id="GO:0008972">
    <property type="term" value="F:phosphomethylpyrimidine kinase activity"/>
    <property type="evidence" value="ECO:0007669"/>
    <property type="project" value="InterPro"/>
</dbReference>
<evidence type="ECO:0000256" key="1">
    <source>
        <dbReference type="ARBA" id="ARBA00022679"/>
    </source>
</evidence>
<accession>A0A7J3ZIV8</accession>
<dbReference type="InterPro" id="IPR036409">
    <property type="entry name" value="Aldolase_II/adducin_N_sf"/>
</dbReference>
<organism evidence="7">
    <name type="scientific">Fervidicoccus fontis</name>
    <dbReference type="NCBI Taxonomy" id="683846"/>
    <lineage>
        <taxon>Archaea</taxon>
        <taxon>Thermoproteota</taxon>
        <taxon>Thermoprotei</taxon>
        <taxon>Fervidicoccales</taxon>
        <taxon>Fervidicoccaceae</taxon>
        <taxon>Fervidicoccus</taxon>
    </lineage>
</organism>
<dbReference type="GO" id="GO:0009228">
    <property type="term" value="P:thiamine biosynthetic process"/>
    <property type="evidence" value="ECO:0007669"/>
    <property type="project" value="InterPro"/>
</dbReference>
<name>A0A7J3ZIV8_9CREN</name>
<evidence type="ECO:0000259" key="6">
    <source>
        <dbReference type="Pfam" id="PF10120"/>
    </source>
</evidence>
<feature type="domain" description="Thiamine-phosphate synthase ThiN" evidence="6">
    <location>
        <begin position="283"/>
        <end position="451"/>
    </location>
</feature>
<dbReference type="EMBL" id="DRZC01000012">
    <property type="protein sequence ID" value="HHQ79969.1"/>
    <property type="molecule type" value="Genomic_DNA"/>
</dbReference>
<dbReference type="FunFam" id="3.40.1190.20:FF:000003">
    <property type="entry name" value="Phosphomethylpyrimidine kinase ThiD"/>
    <property type="match status" value="1"/>
</dbReference>
<keyword evidence="4" id="KW-0067">ATP-binding</keyword>
<dbReference type="InterPro" id="IPR004399">
    <property type="entry name" value="HMP/HMP-P_kinase_dom"/>
</dbReference>
<dbReference type="PANTHER" id="PTHR20858">
    <property type="entry name" value="PHOSPHOMETHYLPYRIMIDINE KINASE"/>
    <property type="match status" value="1"/>
</dbReference>
<dbReference type="InterPro" id="IPR019293">
    <property type="entry name" value="ThiN"/>
</dbReference>
<dbReference type="GO" id="GO:0005524">
    <property type="term" value="F:ATP binding"/>
    <property type="evidence" value="ECO:0007669"/>
    <property type="project" value="UniProtKB-KW"/>
</dbReference>
<dbReference type="CDD" id="cd01169">
    <property type="entry name" value="HMPP_kinase"/>
    <property type="match status" value="1"/>
</dbReference>
<dbReference type="InterPro" id="IPR013749">
    <property type="entry name" value="PM/HMP-P_kinase-1"/>
</dbReference>
<dbReference type="Pfam" id="PF08543">
    <property type="entry name" value="Phos_pyr_kin"/>
    <property type="match status" value="1"/>
</dbReference>
<keyword evidence="1" id="KW-0808">Transferase</keyword>
<evidence type="ECO:0000313" key="7">
    <source>
        <dbReference type="EMBL" id="HHQ79969.1"/>
    </source>
</evidence>
<keyword evidence="2" id="KW-0547">Nucleotide-binding</keyword>
<feature type="domain" description="Pyridoxamine kinase/Phosphomethylpyrimidine kinase" evidence="5">
    <location>
        <begin position="19"/>
        <end position="265"/>
    </location>
</feature>
<proteinExistence type="predicted"/>
<dbReference type="AlphaFoldDB" id="A0A7J3ZIV8"/>
<evidence type="ECO:0000259" key="5">
    <source>
        <dbReference type="Pfam" id="PF08543"/>
    </source>
</evidence>
<dbReference type="Pfam" id="PF10120">
    <property type="entry name" value="ThiN"/>
    <property type="match status" value="1"/>
</dbReference>
<dbReference type="InterPro" id="IPR029056">
    <property type="entry name" value="Ribokinase-like"/>
</dbReference>
<dbReference type="SUPFAM" id="SSF53613">
    <property type="entry name" value="Ribokinase-like"/>
    <property type="match status" value="1"/>
</dbReference>
<evidence type="ECO:0000256" key="4">
    <source>
        <dbReference type="ARBA" id="ARBA00022840"/>
    </source>
</evidence>
<comment type="caution">
    <text evidence="7">The sequence shown here is derived from an EMBL/GenBank/DDBJ whole genome shotgun (WGS) entry which is preliminary data.</text>
</comment>
<dbReference type="GO" id="GO:0005829">
    <property type="term" value="C:cytosol"/>
    <property type="evidence" value="ECO:0007669"/>
    <property type="project" value="TreeGrafter"/>
</dbReference>
<sequence length="456" mass="49656">MSVRKRVHPPRALTIAGSDSGGGAGIQADLKTFAALGVHGMSAITSITAQNTFEVRGIQDVTPEIVGLQIDAVAQDIGVDAAKTGMLSSSDIVRVVAEKVKTYGFPLVVDPVMIAKSGARLLREDAISTLVGELIPLATVVTPNRMEAEVLSGIKISTLDDAKRAAKKIIEEHHPKVVVIKGGHISGDESTDVVFDGREYRTYSAPRIPEDEGCTHGTGCSFSAAITAFIAWGNSEFEAIRRAKEFVTGAIRYSYKIGRGHCPVNPIHYLEKDAERYRVVASLYRALEKLNANASVSVKLVPESRTNVVMSLPAWYVLGESEIAGFPGRLTVVENRIVHYSPPEFGIQDSMVRLLYEAISLDWRARAAMNIAYSSEFVEKAEKMGFKVFTFDWKGKRAEEGVRESLPLKKASEALGGRLPDFIAEVGCFGREEQILVFDESAESVVEKVLKVAKQL</sequence>
<evidence type="ECO:0000256" key="3">
    <source>
        <dbReference type="ARBA" id="ARBA00022777"/>
    </source>
</evidence>
<dbReference type="GO" id="GO:0008902">
    <property type="term" value="F:hydroxymethylpyrimidine kinase activity"/>
    <property type="evidence" value="ECO:0007669"/>
    <property type="project" value="TreeGrafter"/>
</dbReference>
<keyword evidence="3 7" id="KW-0418">Kinase</keyword>